<name>A0A1H2I1I1_9ACTN</name>
<sequence>MAPPNTPARYRARCPTCPWTGREFSRYTTAEDAARDHAKRHYHDTHVIDHYGLRIAGSTIRPADADSS</sequence>
<dbReference type="AlphaFoldDB" id="A0A1H2I1I1"/>
<proteinExistence type="predicted"/>
<accession>A0A1H2I1I1</accession>
<keyword evidence="2" id="KW-1185">Reference proteome</keyword>
<organism evidence="1 2">
    <name type="scientific">Jiangella alkaliphila</name>
    <dbReference type="NCBI Taxonomy" id="419479"/>
    <lineage>
        <taxon>Bacteria</taxon>
        <taxon>Bacillati</taxon>
        <taxon>Actinomycetota</taxon>
        <taxon>Actinomycetes</taxon>
        <taxon>Jiangellales</taxon>
        <taxon>Jiangellaceae</taxon>
        <taxon>Jiangella</taxon>
    </lineage>
</organism>
<protein>
    <submittedName>
        <fullName evidence="1">Uncharacterized protein</fullName>
    </submittedName>
</protein>
<evidence type="ECO:0000313" key="2">
    <source>
        <dbReference type="Proteomes" id="UP000182977"/>
    </source>
</evidence>
<gene>
    <name evidence="1" type="ORF">SAMN04488563_1371</name>
</gene>
<evidence type="ECO:0000313" key="1">
    <source>
        <dbReference type="EMBL" id="SDU37825.1"/>
    </source>
</evidence>
<dbReference type="EMBL" id="LT629791">
    <property type="protein sequence ID" value="SDU37825.1"/>
    <property type="molecule type" value="Genomic_DNA"/>
</dbReference>
<reference evidence="2" key="1">
    <citation type="submission" date="2016-10" db="EMBL/GenBank/DDBJ databases">
        <authorList>
            <person name="Varghese N."/>
            <person name="Submissions S."/>
        </authorList>
    </citation>
    <scope>NUCLEOTIDE SEQUENCE [LARGE SCALE GENOMIC DNA]</scope>
    <source>
        <strain evidence="2">DSM 45079</strain>
    </source>
</reference>
<dbReference type="RefSeq" id="WP_046767769.1">
    <property type="nucleotide sequence ID" value="NZ_KQ061223.1"/>
</dbReference>
<dbReference type="Proteomes" id="UP000182977">
    <property type="component" value="Chromosome I"/>
</dbReference>